<dbReference type="InterPro" id="IPR015057">
    <property type="entry name" value="Rv2632c-like"/>
</dbReference>
<gene>
    <name evidence="2" type="ORF">GCM10023205_20330</name>
</gene>
<dbReference type="Proteomes" id="UP001500466">
    <property type="component" value="Unassembled WGS sequence"/>
</dbReference>
<sequence>MSAAKHWTVDLYLTEKTATDEYDGEAVRTHAEARLSTGDDEEMRGWGNARKHPADRDVPEIGDELAAARALSDLAHRLLHVAAADIESSTGQRAAPRS</sequence>
<reference evidence="3" key="1">
    <citation type="journal article" date="2019" name="Int. J. Syst. Evol. Microbiol.">
        <title>The Global Catalogue of Microorganisms (GCM) 10K type strain sequencing project: providing services to taxonomists for standard genome sequencing and annotation.</title>
        <authorList>
            <consortium name="The Broad Institute Genomics Platform"/>
            <consortium name="The Broad Institute Genome Sequencing Center for Infectious Disease"/>
            <person name="Wu L."/>
            <person name="Ma J."/>
        </authorList>
    </citation>
    <scope>NUCLEOTIDE SEQUENCE [LARGE SCALE GENOMIC DNA]</scope>
    <source>
        <strain evidence="3">JCM 17986</strain>
    </source>
</reference>
<evidence type="ECO:0000313" key="3">
    <source>
        <dbReference type="Proteomes" id="UP001500466"/>
    </source>
</evidence>
<dbReference type="Gene3D" id="3.30.160.240">
    <property type="entry name" value="Rv1738"/>
    <property type="match status" value="1"/>
</dbReference>
<name>A0ABP9H001_9ACTN</name>
<comment type="caution">
    <text evidence="2">The sequence shown here is derived from an EMBL/GenBank/DDBJ whole genome shotgun (WGS) entry which is preliminary data.</text>
</comment>
<accession>A0ABP9H001</accession>
<dbReference type="Pfam" id="PF08962">
    <property type="entry name" value="Rv2632c-like"/>
    <property type="match status" value="1"/>
</dbReference>
<keyword evidence="3" id="KW-1185">Reference proteome</keyword>
<evidence type="ECO:0000256" key="1">
    <source>
        <dbReference type="SAM" id="MobiDB-lite"/>
    </source>
</evidence>
<evidence type="ECO:0000313" key="2">
    <source>
        <dbReference type="EMBL" id="GAA4957821.1"/>
    </source>
</evidence>
<protein>
    <submittedName>
        <fullName evidence="2">DUF1876 domain-containing protein</fullName>
    </submittedName>
</protein>
<dbReference type="EMBL" id="BAABHS010000006">
    <property type="protein sequence ID" value="GAA4957821.1"/>
    <property type="molecule type" value="Genomic_DNA"/>
</dbReference>
<feature type="region of interest" description="Disordered" evidence="1">
    <location>
        <begin position="33"/>
        <end position="57"/>
    </location>
</feature>
<proteinExistence type="predicted"/>
<dbReference type="RefSeq" id="WP_345675027.1">
    <property type="nucleotide sequence ID" value="NZ_BAABHS010000006.1"/>
</dbReference>
<dbReference type="InterPro" id="IPR038070">
    <property type="entry name" value="Rv2632c-like_sf"/>
</dbReference>
<organism evidence="2 3">
    <name type="scientific">Yinghuangia aomiensis</name>
    <dbReference type="NCBI Taxonomy" id="676205"/>
    <lineage>
        <taxon>Bacteria</taxon>
        <taxon>Bacillati</taxon>
        <taxon>Actinomycetota</taxon>
        <taxon>Actinomycetes</taxon>
        <taxon>Kitasatosporales</taxon>
        <taxon>Streptomycetaceae</taxon>
        <taxon>Yinghuangia</taxon>
    </lineage>
</organism>
<dbReference type="SUPFAM" id="SSF143212">
    <property type="entry name" value="Rv2632c-like"/>
    <property type="match status" value="1"/>
</dbReference>